<evidence type="ECO:0000256" key="4">
    <source>
        <dbReference type="PROSITE-ProRule" id="PRU00335"/>
    </source>
</evidence>
<feature type="region of interest" description="Disordered" evidence="5">
    <location>
        <begin position="1"/>
        <end position="37"/>
    </location>
</feature>
<protein>
    <submittedName>
        <fullName evidence="7">TetR/AcrR family transcriptional regulator</fullName>
    </submittedName>
</protein>
<dbReference type="GO" id="GO:0003700">
    <property type="term" value="F:DNA-binding transcription factor activity"/>
    <property type="evidence" value="ECO:0007669"/>
    <property type="project" value="TreeGrafter"/>
</dbReference>
<comment type="caution">
    <text evidence="7">The sequence shown here is derived from an EMBL/GenBank/DDBJ whole genome shotgun (WGS) entry which is preliminary data.</text>
</comment>
<dbReference type="InterPro" id="IPR009057">
    <property type="entry name" value="Homeodomain-like_sf"/>
</dbReference>
<dbReference type="EMBL" id="JACJVN010000014">
    <property type="protein sequence ID" value="MBB6676347.1"/>
    <property type="molecule type" value="Genomic_DNA"/>
</dbReference>
<dbReference type="GO" id="GO:0000976">
    <property type="term" value="F:transcription cis-regulatory region binding"/>
    <property type="evidence" value="ECO:0007669"/>
    <property type="project" value="TreeGrafter"/>
</dbReference>
<dbReference type="InterPro" id="IPR036271">
    <property type="entry name" value="Tet_transcr_reg_TetR-rel_C_sf"/>
</dbReference>
<reference evidence="7 8" key="1">
    <citation type="submission" date="2020-08" db="EMBL/GenBank/DDBJ databases">
        <title>Cohnella phylogeny.</title>
        <authorList>
            <person name="Dunlap C."/>
        </authorList>
    </citation>
    <scope>NUCLEOTIDE SEQUENCE [LARGE SCALE GENOMIC DNA]</scope>
    <source>
        <strain evidence="7 8">DSM 103658</strain>
    </source>
</reference>
<dbReference type="Gene3D" id="1.10.10.60">
    <property type="entry name" value="Homeodomain-like"/>
    <property type="match status" value="1"/>
</dbReference>
<accession>A0A841TBF1</accession>
<evidence type="ECO:0000313" key="7">
    <source>
        <dbReference type="EMBL" id="MBB6676347.1"/>
    </source>
</evidence>
<feature type="DNA-binding region" description="H-T-H motif" evidence="4">
    <location>
        <begin position="63"/>
        <end position="82"/>
    </location>
</feature>
<dbReference type="InterPro" id="IPR001647">
    <property type="entry name" value="HTH_TetR"/>
</dbReference>
<feature type="domain" description="HTH tetR-type" evidence="6">
    <location>
        <begin position="40"/>
        <end position="100"/>
    </location>
</feature>
<evidence type="ECO:0000256" key="3">
    <source>
        <dbReference type="ARBA" id="ARBA00023163"/>
    </source>
</evidence>
<evidence type="ECO:0000256" key="2">
    <source>
        <dbReference type="ARBA" id="ARBA00023125"/>
    </source>
</evidence>
<keyword evidence="3" id="KW-0804">Transcription</keyword>
<dbReference type="PRINTS" id="PR00455">
    <property type="entry name" value="HTHTETR"/>
</dbReference>
<gene>
    <name evidence="7" type="ORF">H4Q31_03295</name>
</gene>
<dbReference type="Proteomes" id="UP000574133">
    <property type="component" value="Unassembled WGS sequence"/>
</dbReference>
<organism evidence="7 8">
    <name type="scientific">Cohnella lubricantis</name>
    <dbReference type="NCBI Taxonomy" id="2163172"/>
    <lineage>
        <taxon>Bacteria</taxon>
        <taxon>Bacillati</taxon>
        <taxon>Bacillota</taxon>
        <taxon>Bacilli</taxon>
        <taxon>Bacillales</taxon>
        <taxon>Paenibacillaceae</taxon>
        <taxon>Cohnella</taxon>
    </lineage>
</organism>
<sequence length="228" mass="25597">MQDAPESDKKKVSLIWKEGKKSVDGKKSEDRSTSTRRRGEVLENAILQAAWDELREIGYSRLSMEGVASRAGTNKNAVYRRWPNKYALVAAVILKHLPKPSMEVPDTGSLREDLLTLLRRLTTPMQMIGAETIHGLMSDQHGKDIISSMPEALRSRTEDKLAVAIKEILNRAVQRGEVDPRRVKDRVVTLPIDLIGFELLSTHEPISVQAIEEIIDDIFLPIVLANPQ</sequence>
<dbReference type="InterPro" id="IPR050109">
    <property type="entry name" value="HTH-type_TetR-like_transc_reg"/>
</dbReference>
<dbReference type="InterPro" id="IPR011075">
    <property type="entry name" value="TetR_C"/>
</dbReference>
<dbReference type="PANTHER" id="PTHR30055">
    <property type="entry name" value="HTH-TYPE TRANSCRIPTIONAL REGULATOR RUTR"/>
    <property type="match status" value="1"/>
</dbReference>
<proteinExistence type="predicted"/>
<dbReference type="Pfam" id="PF16859">
    <property type="entry name" value="TetR_C_11"/>
    <property type="match status" value="1"/>
</dbReference>
<dbReference type="PANTHER" id="PTHR30055:SF148">
    <property type="entry name" value="TETR-FAMILY TRANSCRIPTIONAL REGULATOR"/>
    <property type="match status" value="1"/>
</dbReference>
<dbReference type="Gene3D" id="1.10.357.10">
    <property type="entry name" value="Tetracycline Repressor, domain 2"/>
    <property type="match status" value="1"/>
</dbReference>
<dbReference type="AlphaFoldDB" id="A0A841TBF1"/>
<keyword evidence="8" id="KW-1185">Reference proteome</keyword>
<dbReference type="SUPFAM" id="SSF48498">
    <property type="entry name" value="Tetracyclin repressor-like, C-terminal domain"/>
    <property type="match status" value="1"/>
</dbReference>
<dbReference type="Pfam" id="PF00440">
    <property type="entry name" value="TetR_N"/>
    <property type="match status" value="1"/>
</dbReference>
<evidence type="ECO:0000256" key="5">
    <source>
        <dbReference type="SAM" id="MobiDB-lite"/>
    </source>
</evidence>
<evidence type="ECO:0000256" key="1">
    <source>
        <dbReference type="ARBA" id="ARBA00023015"/>
    </source>
</evidence>
<name>A0A841TBF1_9BACL</name>
<keyword evidence="1" id="KW-0805">Transcription regulation</keyword>
<dbReference type="SUPFAM" id="SSF46689">
    <property type="entry name" value="Homeodomain-like"/>
    <property type="match status" value="1"/>
</dbReference>
<evidence type="ECO:0000313" key="8">
    <source>
        <dbReference type="Proteomes" id="UP000574133"/>
    </source>
</evidence>
<keyword evidence="2 4" id="KW-0238">DNA-binding</keyword>
<dbReference type="PROSITE" id="PS50977">
    <property type="entry name" value="HTH_TETR_2"/>
    <property type="match status" value="1"/>
</dbReference>
<evidence type="ECO:0000259" key="6">
    <source>
        <dbReference type="PROSITE" id="PS50977"/>
    </source>
</evidence>